<evidence type="ECO:0000256" key="1">
    <source>
        <dbReference type="SAM" id="MobiDB-lite"/>
    </source>
</evidence>
<dbReference type="EMBL" id="GBXM01017593">
    <property type="protein sequence ID" value="JAH90984.1"/>
    <property type="molecule type" value="Transcribed_RNA"/>
</dbReference>
<feature type="compositionally biased region" description="Polar residues" evidence="1">
    <location>
        <begin position="1"/>
        <end position="16"/>
    </location>
</feature>
<protein>
    <submittedName>
        <fullName evidence="2">Uncharacterized protein</fullName>
    </submittedName>
</protein>
<proteinExistence type="predicted"/>
<reference evidence="2" key="2">
    <citation type="journal article" date="2015" name="Fish Shellfish Immunol.">
        <title>Early steps in the European eel (Anguilla anguilla)-Vibrio vulnificus interaction in the gills: Role of the RtxA13 toxin.</title>
        <authorList>
            <person name="Callol A."/>
            <person name="Pajuelo D."/>
            <person name="Ebbesson L."/>
            <person name="Teles M."/>
            <person name="MacKenzie S."/>
            <person name="Amaro C."/>
        </authorList>
    </citation>
    <scope>NUCLEOTIDE SEQUENCE</scope>
</reference>
<dbReference type="AlphaFoldDB" id="A0A0E9WKQ8"/>
<reference evidence="2" key="1">
    <citation type="submission" date="2014-11" db="EMBL/GenBank/DDBJ databases">
        <authorList>
            <person name="Amaro Gonzalez C."/>
        </authorList>
    </citation>
    <scope>NUCLEOTIDE SEQUENCE</scope>
</reference>
<name>A0A0E9WKQ8_ANGAN</name>
<accession>A0A0E9WKQ8</accession>
<sequence>MKPCTTENTPHSQDIHSTALYDGGKKVLSQQ</sequence>
<feature type="region of interest" description="Disordered" evidence="1">
    <location>
        <begin position="1"/>
        <end position="31"/>
    </location>
</feature>
<evidence type="ECO:0000313" key="2">
    <source>
        <dbReference type="EMBL" id="JAH90984.1"/>
    </source>
</evidence>
<organism evidence="2">
    <name type="scientific">Anguilla anguilla</name>
    <name type="common">European freshwater eel</name>
    <name type="synonym">Muraena anguilla</name>
    <dbReference type="NCBI Taxonomy" id="7936"/>
    <lineage>
        <taxon>Eukaryota</taxon>
        <taxon>Metazoa</taxon>
        <taxon>Chordata</taxon>
        <taxon>Craniata</taxon>
        <taxon>Vertebrata</taxon>
        <taxon>Euteleostomi</taxon>
        <taxon>Actinopterygii</taxon>
        <taxon>Neopterygii</taxon>
        <taxon>Teleostei</taxon>
        <taxon>Anguilliformes</taxon>
        <taxon>Anguillidae</taxon>
        <taxon>Anguilla</taxon>
    </lineage>
</organism>